<dbReference type="AlphaFoldDB" id="A0A8H5CYS6"/>
<name>A0A8H5CYS6_9AGAR</name>
<feature type="region of interest" description="Disordered" evidence="1">
    <location>
        <begin position="700"/>
        <end position="723"/>
    </location>
</feature>
<reference evidence="3 4" key="1">
    <citation type="journal article" date="2020" name="ISME J.">
        <title>Uncovering the hidden diversity of litter-decomposition mechanisms in mushroom-forming fungi.</title>
        <authorList>
            <person name="Floudas D."/>
            <person name="Bentzer J."/>
            <person name="Ahren D."/>
            <person name="Johansson T."/>
            <person name="Persson P."/>
            <person name="Tunlid A."/>
        </authorList>
    </citation>
    <scope>NUCLEOTIDE SEQUENCE [LARGE SCALE GENOMIC DNA]</scope>
    <source>
        <strain evidence="3 4">CBS 291.85</strain>
    </source>
</reference>
<feature type="compositionally biased region" description="Basic and acidic residues" evidence="1">
    <location>
        <begin position="709"/>
        <end position="723"/>
    </location>
</feature>
<dbReference type="CDD" id="cd09917">
    <property type="entry name" value="F-box_SF"/>
    <property type="match status" value="1"/>
</dbReference>
<feature type="compositionally biased region" description="Low complexity" evidence="1">
    <location>
        <begin position="1"/>
        <end position="29"/>
    </location>
</feature>
<evidence type="ECO:0000313" key="4">
    <source>
        <dbReference type="Proteomes" id="UP000559256"/>
    </source>
</evidence>
<feature type="domain" description="F-box" evidence="2">
    <location>
        <begin position="114"/>
        <end position="162"/>
    </location>
</feature>
<gene>
    <name evidence="3" type="ORF">D9758_012480</name>
</gene>
<protein>
    <recommendedName>
        <fullName evidence="2">F-box domain-containing protein</fullName>
    </recommendedName>
</protein>
<dbReference type="EMBL" id="JAACJM010000074">
    <property type="protein sequence ID" value="KAF5350400.1"/>
    <property type="molecule type" value="Genomic_DNA"/>
</dbReference>
<evidence type="ECO:0000259" key="2">
    <source>
        <dbReference type="PROSITE" id="PS50181"/>
    </source>
</evidence>
<sequence length="723" mass="79394">MSPTVRKASSSRTSMSSSKSKSLTSKAGSRSIPPVKLSHGRHVPRRTIPPISTNLDTYDKKDPFQAFTTLLTLISALNSRIGGAQFKLTAEEQKLAVHLLGIIEPFIGSTPSRRTHFTRQPTEILDHIVSNIDSKHDLLNLALTCQRLHSVVIPRHFDYRVVRAKVSSISVWNHLIVNRSLAKNVRCLEILDERTSAAKEVVPIITSSDTDLESTDDELVMHEKQEKYVVMALERMTALVEFKWSCNHSPLSIGDMWATLLKYQPALREVVIQDNLVFSALAVAAEVEESGESVSEEEQAVTTVLPALKNVVLSSTKHSYGASKHPSLSRARGMLNNCPNLESLTISYSPPRARNALAASTTGFPSRLPANDLFLFGRWTNLRSLTLTNLRLSSSNNGTNSVGIDAAMTFFLAHSNVEALVLDIANLSGDNGMATGGNSIAFLPNTLPRLKEITAPRDVIASLLACPLENDTARPLEVIRGIRLAAAQYPHIDASNRSSTLSDSALAQCIPPCPPNDPNRDFLYNLKLHGSNVKRIELVSWSEMDDVRRLVECASKGLMWLDLGKRQGISSWGVVRGAASAGLTRAMNSNTVNNTVEWATLLSALPELTTFHGIKFFYEVANVSNGPTGTDTNHNHSCSMPLSLLNAPEPSGSDRSKIRKNDECASVLSWKCPKLRRVDHWENWEDGSSETKKVIVLVKEGGGSGAHGKGKEKVRWEVRRVRQ</sequence>
<organism evidence="3 4">
    <name type="scientific">Tetrapyrgos nigripes</name>
    <dbReference type="NCBI Taxonomy" id="182062"/>
    <lineage>
        <taxon>Eukaryota</taxon>
        <taxon>Fungi</taxon>
        <taxon>Dikarya</taxon>
        <taxon>Basidiomycota</taxon>
        <taxon>Agaricomycotina</taxon>
        <taxon>Agaricomycetes</taxon>
        <taxon>Agaricomycetidae</taxon>
        <taxon>Agaricales</taxon>
        <taxon>Marasmiineae</taxon>
        <taxon>Marasmiaceae</taxon>
        <taxon>Tetrapyrgos</taxon>
    </lineage>
</organism>
<dbReference type="Proteomes" id="UP000559256">
    <property type="component" value="Unassembled WGS sequence"/>
</dbReference>
<feature type="region of interest" description="Disordered" evidence="1">
    <location>
        <begin position="1"/>
        <end position="54"/>
    </location>
</feature>
<dbReference type="SUPFAM" id="SSF52047">
    <property type="entry name" value="RNI-like"/>
    <property type="match status" value="1"/>
</dbReference>
<dbReference type="Gene3D" id="3.80.10.10">
    <property type="entry name" value="Ribonuclease Inhibitor"/>
    <property type="match status" value="1"/>
</dbReference>
<dbReference type="InterPro" id="IPR001810">
    <property type="entry name" value="F-box_dom"/>
</dbReference>
<dbReference type="OrthoDB" id="3270296at2759"/>
<keyword evidence="4" id="KW-1185">Reference proteome</keyword>
<dbReference type="InterPro" id="IPR032675">
    <property type="entry name" value="LRR_dom_sf"/>
</dbReference>
<evidence type="ECO:0000313" key="3">
    <source>
        <dbReference type="EMBL" id="KAF5350400.1"/>
    </source>
</evidence>
<comment type="caution">
    <text evidence="3">The sequence shown here is derived from an EMBL/GenBank/DDBJ whole genome shotgun (WGS) entry which is preliminary data.</text>
</comment>
<proteinExistence type="predicted"/>
<evidence type="ECO:0000256" key="1">
    <source>
        <dbReference type="SAM" id="MobiDB-lite"/>
    </source>
</evidence>
<dbReference type="PROSITE" id="PS50181">
    <property type="entry name" value="FBOX"/>
    <property type="match status" value="1"/>
</dbReference>
<accession>A0A8H5CYS6</accession>